<gene>
    <name evidence="2" type="ORF">Q2T41_05265</name>
</gene>
<proteinExistence type="predicted"/>
<name>A0ABT8RMD1_9FLAO</name>
<organism evidence="2 3">
    <name type="scientific">Maribacter confluentis</name>
    <dbReference type="NCBI Taxonomy" id="1656093"/>
    <lineage>
        <taxon>Bacteria</taxon>
        <taxon>Pseudomonadati</taxon>
        <taxon>Bacteroidota</taxon>
        <taxon>Flavobacteriia</taxon>
        <taxon>Flavobacteriales</taxon>
        <taxon>Flavobacteriaceae</taxon>
        <taxon>Maribacter</taxon>
    </lineage>
</organism>
<accession>A0ABT8RMD1</accession>
<dbReference type="EMBL" id="JAUKUC010000001">
    <property type="protein sequence ID" value="MDO1512073.1"/>
    <property type="molecule type" value="Genomic_DNA"/>
</dbReference>
<dbReference type="RefSeq" id="WP_304435217.1">
    <property type="nucleotide sequence ID" value="NZ_JAUKUC010000001.1"/>
</dbReference>
<reference evidence="2" key="2">
    <citation type="submission" date="2023-06" db="EMBL/GenBank/DDBJ databases">
        <authorList>
            <person name="Lucena T."/>
            <person name="Sun Q."/>
        </authorList>
    </citation>
    <scope>NUCLEOTIDE SEQUENCE</scope>
    <source>
        <strain evidence="2">CECT 8869</strain>
    </source>
</reference>
<reference evidence="2" key="1">
    <citation type="journal article" date="2014" name="Int. J. Syst. Evol. Microbiol.">
        <title>Complete genome of a new Firmicutes species belonging to the dominant human colonic microbiota ('Ruminococcus bicirculans') reveals two chromosomes and a selective capacity to utilize plant glucans.</title>
        <authorList>
            <consortium name="NISC Comparative Sequencing Program"/>
            <person name="Wegmann U."/>
            <person name="Louis P."/>
            <person name="Goesmann A."/>
            <person name="Henrissat B."/>
            <person name="Duncan S.H."/>
            <person name="Flint H.J."/>
        </authorList>
    </citation>
    <scope>NUCLEOTIDE SEQUENCE</scope>
    <source>
        <strain evidence="2">CECT 8869</strain>
    </source>
</reference>
<comment type="caution">
    <text evidence="2">The sequence shown here is derived from an EMBL/GenBank/DDBJ whole genome shotgun (WGS) entry which is preliminary data.</text>
</comment>
<keyword evidence="1" id="KW-0732">Signal</keyword>
<evidence type="ECO:0000313" key="2">
    <source>
        <dbReference type="EMBL" id="MDO1512073.1"/>
    </source>
</evidence>
<sequence length="95" mass="10893">MTTFVKYFQMSLLFLMCLCAGSCAKDTDLISGYIINTPTHKKDISMVFDQKVSVQVPDVDVKIHVFSTDDYPKWDKVGIRENSHQNDKIAILKFE</sequence>
<protein>
    <submittedName>
        <fullName evidence="2">Uncharacterized protein</fullName>
    </submittedName>
</protein>
<feature type="signal peptide" evidence="1">
    <location>
        <begin position="1"/>
        <end position="24"/>
    </location>
</feature>
<feature type="chain" id="PRO_5047256966" evidence="1">
    <location>
        <begin position="25"/>
        <end position="95"/>
    </location>
</feature>
<keyword evidence="3" id="KW-1185">Reference proteome</keyword>
<evidence type="ECO:0000313" key="3">
    <source>
        <dbReference type="Proteomes" id="UP001168579"/>
    </source>
</evidence>
<evidence type="ECO:0000256" key="1">
    <source>
        <dbReference type="SAM" id="SignalP"/>
    </source>
</evidence>
<dbReference type="Proteomes" id="UP001168579">
    <property type="component" value="Unassembled WGS sequence"/>
</dbReference>